<comment type="similarity">
    <text evidence="1">Belongs to the GMC oxidoreductase family.</text>
</comment>
<dbReference type="AlphaFoldDB" id="A0A482VLM7"/>
<protein>
    <submittedName>
        <fullName evidence="3">GMC oxred C domain containing protein</fullName>
    </submittedName>
</protein>
<reference evidence="3 4" key="1">
    <citation type="submission" date="2017-03" db="EMBL/GenBank/DDBJ databases">
        <title>Genome of the blue death feigning beetle - Asbolus verrucosus.</title>
        <authorList>
            <person name="Rider S.D."/>
        </authorList>
    </citation>
    <scope>NUCLEOTIDE SEQUENCE [LARGE SCALE GENOMIC DNA]</scope>
    <source>
        <strain evidence="3">Butters</strain>
        <tissue evidence="3">Head and leg muscle</tissue>
    </source>
</reference>
<dbReference type="EMBL" id="QDEB01085901">
    <property type="protein sequence ID" value="RZC33772.1"/>
    <property type="molecule type" value="Genomic_DNA"/>
</dbReference>
<dbReference type="STRING" id="1661398.A0A482VLM7"/>
<dbReference type="PANTHER" id="PTHR11552:SF227">
    <property type="entry name" value="GLUCOSE DEHYDROGENASE [FAD, QUINONE]-LIKE PROTEIN"/>
    <property type="match status" value="1"/>
</dbReference>
<keyword evidence="4" id="KW-1185">Reference proteome</keyword>
<dbReference type="OrthoDB" id="269227at2759"/>
<dbReference type="GO" id="GO:0016614">
    <property type="term" value="F:oxidoreductase activity, acting on CH-OH group of donors"/>
    <property type="evidence" value="ECO:0007669"/>
    <property type="project" value="InterPro"/>
</dbReference>
<evidence type="ECO:0000313" key="4">
    <source>
        <dbReference type="Proteomes" id="UP000292052"/>
    </source>
</evidence>
<gene>
    <name evidence="3" type="ORF">BDFB_015289</name>
</gene>
<comment type="caution">
    <text evidence="3">The sequence shown here is derived from an EMBL/GenBank/DDBJ whole genome shotgun (WGS) entry which is preliminary data.</text>
</comment>
<evidence type="ECO:0000256" key="1">
    <source>
        <dbReference type="ARBA" id="ARBA00010790"/>
    </source>
</evidence>
<dbReference type="Gene3D" id="3.50.50.60">
    <property type="entry name" value="FAD/NAD(P)-binding domain"/>
    <property type="match status" value="1"/>
</dbReference>
<feature type="non-terminal residue" evidence="3">
    <location>
        <position position="95"/>
    </location>
</feature>
<dbReference type="SUPFAM" id="SSF51905">
    <property type="entry name" value="FAD/NAD(P)-binding domain"/>
    <property type="match status" value="1"/>
</dbReference>
<dbReference type="Pfam" id="PF05199">
    <property type="entry name" value="GMC_oxred_C"/>
    <property type="match status" value="1"/>
</dbReference>
<dbReference type="PANTHER" id="PTHR11552">
    <property type="entry name" value="GLUCOSE-METHANOL-CHOLINE GMC OXIDOREDUCTASE"/>
    <property type="match status" value="1"/>
</dbReference>
<dbReference type="SUPFAM" id="SSF54373">
    <property type="entry name" value="FAD-linked reductases, C-terminal domain"/>
    <property type="match status" value="1"/>
</dbReference>
<feature type="domain" description="Glucose-methanol-choline oxidoreductase C-terminal" evidence="2">
    <location>
        <begin position="14"/>
        <end position="93"/>
    </location>
</feature>
<dbReference type="InterPro" id="IPR007867">
    <property type="entry name" value="GMC_OxRtase_C"/>
</dbReference>
<name>A0A482VLM7_ASBVE</name>
<dbReference type="Gene3D" id="3.30.560.10">
    <property type="entry name" value="Glucose Oxidase, domain 3"/>
    <property type="match status" value="1"/>
</dbReference>
<sequence>MAQYKTIFNNFRIPGCHHLEFLSDEYWACQAKHYTLTIYHPVGTAKMGPDNDSMAVVNSRLQVRGVKNMRVVDGSIMPYIVSGNTNAPIIMIAEK</sequence>
<dbReference type="Proteomes" id="UP000292052">
    <property type="component" value="Unassembled WGS sequence"/>
</dbReference>
<evidence type="ECO:0000259" key="2">
    <source>
        <dbReference type="Pfam" id="PF05199"/>
    </source>
</evidence>
<dbReference type="GO" id="GO:0050660">
    <property type="term" value="F:flavin adenine dinucleotide binding"/>
    <property type="evidence" value="ECO:0007669"/>
    <property type="project" value="InterPro"/>
</dbReference>
<dbReference type="InterPro" id="IPR036188">
    <property type="entry name" value="FAD/NAD-bd_sf"/>
</dbReference>
<evidence type="ECO:0000313" key="3">
    <source>
        <dbReference type="EMBL" id="RZC33772.1"/>
    </source>
</evidence>
<organism evidence="3 4">
    <name type="scientific">Asbolus verrucosus</name>
    <name type="common">Desert ironclad beetle</name>
    <dbReference type="NCBI Taxonomy" id="1661398"/>
    <lineage>
        <taxon>Eukaryota</taxon>
        <taxon>Metazoa</taxon>
        <taxon>Ecdysozoa</taxon>
        <taxon>Arthropoda</taxon>
        <taxon>Hexapoda</taxon>
        <taxon>Insecta</taxon>
        <taxon>Pterygota</taxon>
        <taxon>Neoptera</taxon>
        <taxon>Endopterygota</taxon>
        <taxon>Coleoptera</taxon>
        <taxon>Polyphaga</taxon>
        <taxon>Cucujiformia</taxon>
        <taxon>Tenebrionidae</taxon>
        <taxon>Pimeliinae</taxon>
        <taxon>Asbolus</taxon>
    </lineage>
</organism>
<proteinExistence type="inferred from homology"/>
<accession>A0A482VLM7</accession>
<dbReference type="InterPro" id="IPR012132">
    <property type="entry name" value="GMC_OxRdtase"/>
</dbReference>